<proteinExistence type="predicted"/>
<dbReference type="Pfam" id="PF14335">
    <property type="entry name" value="DUF4391"/>
    <property type="match status" value="1"/>
</dbReference>
<evidence type="ECO:0000313" key="2">
    <source>
        <dbReference type="Proteomes" id="UP000472755"/>
    </source>
</evidence>
<dbReference type="InterPro" id="IPR036356">
    <property type="entry name" value="ERp29_C_sf"/>
</dbReference>
<organism evidence="1 2">
    <name type="scientific">Ruthenibacterium lactatiformans</name>
    <dbReference type="NCBI Taxonomy" id="1550024"/>
    <lineage>
        <taxon>Bacteria</taxon>
        <taxon>Bacillati</taxon>
        <taxon>Bacillota</taxon>
        <taxon>Clostridia</taxon>
        <taxon>Eubacteriales</taxon>
        <taxon>Oscillospiraceae</taxon>
        <taxon>Ruthenibacterium</taxon>
    </lineage>
</organism>
<dbReference type="EMBL" id="WMZU01000001">
    <property type="protein sequence ID" value="MTS25868.1"/>
    <property type="molecule type" value="Genomic_DNA"/>
</dbReference>
<dbReference type="SUPFAM" id="SSF47933">
    <property type="entry name" value="ERP29 C domain-like"/>
    <property type="match status" value="1"/>
</dbReference>
<accession>A0A6L6LNB1</accession>
<dbReference type="RefSeq" id="WP_172725843.1">
    <property type="nucleotide sequence ID" value="NZ_WMZN01000001.1"/>
</dbReference>
<protein>
    <submittedName>
        <fullName evidence="1">DUF4391 family protein</fullName>
    </submittedName>
</protein>
<reference evidence="1 2" key="1">
    <citation type="journal article" date="2019" name="Nat. Med.">
        <title>A library of human gut bacterial isolates paired with longitudinal multiomics data enables mechanistic microbiome research.</title>
        <authorList>
            <person name="Poyet M."/>
            <person name="Groussin M."/>
            <person name="Gibbons S.M."/>
            <person name="Avila-Pacheco J."/>
            <person name="Jiang X."/>
            <person name="Kearney S.M."/>
            <person name="Perrotta A.R."/>
            <person name="Berdy B."/>
            <person name="Zhao S."/>
            <person name="Lieberman T.D."/>
            <person name="Swanson P.K."/>
            <person name="Smith M."/>
            <person name="Roesemann S."/>
            <person name="Alexander J.E."/>
            <person name="Rich S.A."/>
            <person name="Livny J."/>
            <person name="Vlamakis H."/>
            <person name="Clish C."/>
            <person name="Bullock K."/>
            <person name="Deik A."/>
            <person name="Scott J."/>
            <person name="Pierce K.A."/>
            <person name="Xavier R.J."/>
            <person name="Alm E.J."/>
        </authorList>
    </citation>
    <scope>NUCLEOTIDE SEQUENCE [LARGE SCALE GENOMIC DNA]</scope>
    <source>
        <strain evidence="1 2">BIOML-A4</strain>
    </source>
</reference>
<dbReference type="AlphaFoldDB" id="A0A6L6LNB1"/>
<name>A0A6L6LNB1_9FIRM</name>
<dbReference type="Proteomes" id="UP000472755">
    <property type="component" value="Unassembled WGS sequence"/>
</dbReference>
<dbReference type="InterPro" id="IPR025503">
    <property type="entry name" value="DUF4391"/>
</dbReference>
<sequence>MLGLPKSTELNQPLPKTAIYARFQMNAAEKAKIDADISRIVIVNEVSAAKLNLAPGKIVQMFFVLQVQLKRKEFSEKTLITLSKLIPQNMVLLLEHEGQAKLAVYHTTLLQTLWCDPSALALSLKGLTMDAVWENVIIQIGGIQMQSGNTLEQQIALDEQRTKLEKEIARLEKLARAEKQPKKKFELVQKINVLKKESGGER</sequence>
<gene>
    <name evidence="1" type="ORF">GMD59_01045</name>
</gene>
<comment type="caution">
    <text evidence="1">The sequence shown here is derived from an EMBL/GenBank/DDBJ whole genome shotgun (WGS) entry which is preliminary data.</text>
</comment>
<evidence type="ECO:0000313" key="1">
    <source>
        <dbReference type="EMBL" id="MTS25868.1"/>
    </source>
</evidence>